<dbReference type="Proteomes" id="UP000027746">
    <property type="component" value="Unassembled WGS sequence"/>
</dbReference>
<evidence type="ECO:0000256" key="1">
    <source>
        <dbReference type="ARBA" id="ARBA00022857"/>
    </source>
</evidence>
<dbReference type="Gene3D" id="3.90.180.10">
    <property type="entry name" value="Medium-chain alcohol dehydrogenases, catalytic domain"/>
    <property type="match status" value="1"/>
</dbReference>
<keyword evidence="4" id="KW-1185">Reference proteome</keyword>
<comment type="caution">
    <text evidence="3">The sequence shown here is derived from an EMBL/GenBank/DDBJ whole genome shotgun (WGS) entry which is preliminary data.</text>
</comment>
<dbReference type="InterPro" id="IPR013149">
    <property type="entry name" value="ADH-like_C"/>
</dbReference>
<dbReference type="Pfam" id="PF08240">
    <property type="entry name" value="ADH_N"/>
    <property type="match status" value="1"/>
</dbReference>
<feature type="domain" description="Enoyl reductase (ER)" evidence="2">
    <location>
        <begin position="12"/>
        <end position="326"/>
    </location>
</feature>
<dbReference type="GeneID" id="68871257"/>
<dbReference type="AlphaFoldDB" id="A0A073IZZ3"/>
<evidence type="ECO:0000313" key="3">
    <source>
        <dbReference type="EMBL" id="KEJ95933.1"/>
    </source>
</evidence>
<dbReference type="SUPFAM" id="SSF51735">
    <property type="entry name" value="NAD(P)-binding Rossmann-fold domains"/>
    <property type="match status" value="1"/>
</dbReference>
<gene>
    <name evidence="3" type="ORF">SUH3_16840</name>
</gene>
<dbReference type="InterPro" id="IPR011032">
    <property type="entry name" value="GroES-like_sf"/>
</dbReference>
<dbReference type="PANTHER" id="PTHR44154:SF1">
    <property type="entry name" value="QUINONE OXIDOREDUCTASE"/>
    <property type="match status" value="1"/>
</dbReference>
<dbReference type="CDD" id="cd08253">
    <property type="entry name" value="zeta_crystallin"/>
    <property type="match status" value="1"/>
</dbReference>
<keyword evidence="1" id="KW-0521">NADP</keyword>
<dbReference type="Gene3D" id="3.40.50.720">
    <property type="entry name" value="NAD(P)-binding Rossmann-like Domain"/>
    <property type="match status" value="1"/>
</dbReference>
<dbReference type="InterPro" id="IPR013154">
    <property type="entry name" value="ADH-like_N"/>
</dbReference>
<dbReference type="InterPro" id="IPR020843">
    <property type="entry name" value="ER"/>
</dbReference>
<accession>A0A073IZZ3</accession>
<dbReference type="PANTHER" id="PTHR44154">
    <property type="entry name" value="QUINONE OXIDOREDUCTASE"/>
    <property type="match status" value="1"/>
</dbReference>
<protein>
    <submittedName>
        <fullName evidence="3">Zinc-binding dehydrogenase</fullName>
    </submittedName>
</protein>
<proteinExistence type="predicted"/>
<dbReference type="SUPFAM" id="SSF50129">
    <property type="entry name" value="GroES-like"/>
    <property type="match status" value="1"/>
</dbReference>
<dbReference type="RefSeq" id="WP_037924828.1">
    <property type="nucleotide sequence ID" value="NZ_CP054599.1"/>
</dbReference>
<name>A0A073IZZ3_9RHOB</name>
<dbReference type="Pfam" id="PF00107">
    <property type="entry name" value="ADH_zinc_N"/>
    <property type="match status" value="1"/>
</dbReference>
<dbReference type="OrthoDB" id="7355832at2"/>
<reference evidence="3 4" key="1">
    <citation type="submission" date="2014-01" db="EMBL/GenBank/DDBJ databases">
        <title>Sulfitobacter sp. H3 (MCCC 1A00686) Genome Sequencing.</title>
        <authorList>
            <person name="Lai Q."/>
            <person name="Hong Z."/>
        </authorList>
    </citation>
    <scope>NUCLEOTIDE SEQUENCE [LARGE SCALE GENOMIC DNA]</scope>
    <source>
        <strain evidence="3 4">H3</strain>
    </source>
</reference>
<dbReference type="InterPro" id="IPR051603">
    <property type="entry name" value="Zinc-ADH_QOR/CCCR"/>
</dbReference>
<organism evidence="3 4">
    <name type="scientific">Pseudosulfitobacter pseudonitzschiae</name>
    <dbReference type="NCBI Taxonomy" id="1402135"/>
    <lineage>
        <taxon>Bacteria</taxon>
        <taxon>Pseudomonadati</taxon>
        <taxon>Pseudomonadota</taxon>
        <taxon>Alphaproteobacteria</taxon>
        <taxon>Rhodobacterales</taxon>
        <taxon>Roseobacteraceae</taxon>
        <taxon>Pseudosulfitobacter</taxon>
    </lineage>
</organism>
<dbReference type="SMART" id="SM00829">
    <property type="entry name" value="PKS_ER"/>
    <property type="match status" value="1"/>
</dbReference>
<dbReference type="EMBL" id="JAMD01000004">
    <property type="protein sequence ID" value="KEJ95933.1"/>
    <property type="molecule type" value="Genomic_DNA"/>
</dbReference>
<dbReference type="InterPro" id="IPR036291">
    <property type="entry name" value="NAD(P)-bd_dom_sf"/>
</dbReference>
<dbReference type="GO" id="GO:0016491">
    <property type="term" value="F:oxidoreductase activity"/>
    <property type="evidence" value="ECO:0007669"/>
    <property type="project" value="InterPro"/>
</dbReference>
<evidence type="ECO:0000259" key="2">
    <source>
        <dbReference type="SMART" id="SM00829"/>
    </source>
</evidence>
<sequence length="330" mass="33952">MRAIVYDRFGPAAEVLSLTDMPTPAPAAGEVLVDLAFSGVNPSDVKARGGTRPGVTKPPFPHIIPHSDGAGTISAVGAGVDPARVGQRVWIWNGQWQRAFGTCAEQIAVPSDQAVELPEGVDMQTGASLGIPGLTACHAVFGGGDLRGKTVLVQGGAGTVGLLAVKLARWGGAHVIATARGPGADHARDAGAAEVIDFTAPDLADRILAANNGKPVDRIIEPEFGVNIGTDIAVVAQNGTIAAYGSAARPKADFNFLELMFKAATVDAILIYLLPLPERQKVINRLHAALAEGALDIPVAQVFALSDTAAAHEAVEQGGRHGAVLVEMGQ</sequence>
<evidence type="ECO:0000313" key="4">
    <source>
        <dbReference type="Proteomes" id="UP000027746"/>
    </source>
</evidence>